<evidence type="ECO:0000313" key="2">
    <source>
        <dbReference type="EMBL" id="QBK89330.1"/>
    </source>
</evidence>
<feature type="region of interest" description="Disordered" evidence="1">
    <location>
        <begin position="63"/>
        <end position="86"/>
    </location>
</feature>
<proteinExistence type="predicted"/>
<gene>
    <name evidence="2" type="ORF">LCMiAC02_04250</name>
</gene>
<dbReference type="EMBL" id="MK500415">
    <property type="protein sequence ID" value="QBK89330.1"/>
    <property type="molecule type" value="Genomic_DNA"/>
</dbReference>
<name>A0A4D5XF13_9VIRU</name>
<reference evidence="2" key="1">
    <citation type="journal article" date="2019" name="MBio">
        <title>Virus Genomes from Deep Sea Sediments Expand the Ocean Megavirome and Support Independent Origins of Viral Gigantism.</title>
        <authorList>
            <person name="Backstrom D."/>
            <person name="Yutin N."/>
            <person name="Jorgensen S.L."/>
            <person name="Dharamshi J."/>
            <person name="Homa F."/>
            <person name="Zaremba-Niedwiedzka K."/>
            <person name="Spang A."/>
            <person name="Wolf Y.I."/>
            <person name="Koonin E.V."/>
            <person name="Ettema T.J."/>
        </authorList>
    </citation>
    <scope>NUCLEOTIDE SEQUENCE</scope>
</reference>
<feature type="compositionally biased region" description="Basic residues" evidence="1">
    <location>
        <begin position="66"/>
        <end position="86"/>
    </location>
</feature>
<accession>A0A4D5XF13</accession>
<evidence type="ECO:0000256" key="1">
    <source>
        <dbReference type="SAM" id="MobiDB-lite"/>
    </source>
</evidence>
<sequence length="86" mass="10353">MVKKFKKNTPRPSPCESATGFRVGTIFLGYNKKLWIVKSINRKKRWVLYKGETKHLKNIPYYPSKKIIKSKKKRKSKRKSKREKRK</sequence>
<organism evidence="2">
    <name type="scientific">Mimivirus LCMiAC02</name>
    <dbReference type="NCBI Taxonomy" id="2506609"/>
    <lineage>
        <taxon>Viruses</taxon>
        <taxon>Varidnaviria</taxon>
        <taxon>Bamfordvirae</taxon>
        <taxon>Nucleocytoviricota</taxon>
        <taxon>Megaviricetes</taxon>
        <taxon>Imitervirales</taxon>
        <taxon>Mimiviridae</taxon>
        <taxon>Klosneuvirinae</taxon>
    </lineage>
</organism>
<protein>
    <submittedName>
        <fullName evidence="2">Uncharacterized protein</fullName>
    </submittedName>
</protein>